<feature type="region of interest" description="Disordered" evidence="5">
    <location>
        <begin position="594"/>
        <end position="629"/>
    </location>
</feature>
<dbReference type="PANTHER" id="PTHR11814">
    <property type="entry name" value="SULFATE TRANSPORTER"/>
    <property type="match status" value="1"/>
</dbReference>
<protein>
    <recommendedName>
        <fullName evidence="7">STAS domain-containing protein</fullName>
    </recommendedName>
</protein>
<feature type="transmembrane region" description="Helical" evidence="6">
    <location>
        <begin position="111"/>
        <end position="130"/>
    </location>
</feature>
<dbReference type="InterPro" id="IPR011547">
    <property type="entry name" value="SLC26A/SulP_dom"/>
</dbReference>
<feature type="transmembrane region" description="Helical" evidence="6">
    <location>
        <begin position="505"/>
        <end position="522"/>
    </location>
</feature>
<feature type="domain" description="STAS" evidence="7">
    <location>
        <begin position="544"/>
        <end position="733"/>
    </location>
</feature>
<dbReference type="Gene3D" id="3.30.750.24">
    <property type="entry name" value="STAS domain"/>
    <property type="match status" value="1"/>
</dbReference>
<evidence type="ECO:0000256" key="4">
    <source>
        <dbReference type="ARBA" id="ARBA00023136"/>
    </source>
</evidence>
<comment type="caution">
    <text evidence="8">The sequence shown here is derived from an EMBL/GenBank/DDBJ whole genome shotgun (WGS) entry which is preliminary data.</text>
</comment>
<dbReference type="EMBL" id="JAWDGP010002692">
    <property type="protein sequence ID" value="KAK3780734.1"/>
    <property type="molecule type" value="Genomic_DNA"/>
</dbReference>
<dbReference type="GO" id="GO:0055085">
    <property type="term" value="P:transmembrane transport"/>
    <property type="evidence" value="ECO:0007669"/>
    <property type="project" value="InterPro"/>
</dbReference>
<feature type="region of interest" description="Disordered" evidence="5">
    <location>
        <begin position="746"/>
        <end position="821"/>
    </location>
</feature>
<proteinExistence type="predicted"/>
<feature type="transmembrane region" description="Helical" evidence="6">
    <location>
        <begin position="358"/>
        <end position="382"/>
    </location>
</feature>
<dbReference type="InterPro" id="IPR002645">
    <property type="entry name" value="STAS_dom"/>
</dbReference>
<name>A0AAE1DS06_9GAST</name>
<dbReference type="Pfam" id="PF01740">
    <property type="entry name" value="STAS"/>
    <property type="match status" value="1"/>
</dbReference>
<dbReference type="PROSITE" id="PS50801">
    <property type="entry name" value="STAS"/>
    <property type="match status" value="1"/>
</dbReference>
<evidence type="ECO:0000256" key="3">
    <source>
        <dbReference type="ARBA" id="ARBA00022989"/>
    </source>
</evidence>
<keyword evidence="2 6" id="KW-0812">Transmembrane</keyword>
<keyword evidence="4 6" id="KW-0472">Membrane</keyword>
<feature type="transmembrane region" description="Helical" evidence="6">
    <location>
        <begin position="275"/>
        <end position="295"/>
    </location>
</feature>
<evidence type="ECO:0000313" key="8">
    <source>
        <dbReference type="EMBL" id="KAK3780734.1"/>
    </source>
</evidence>
<evidence type="ECO:0000313" key="9">
    <source>
        <dbReference type="Proteomes" id="UP001283361"/>
    </source>
</evidence>
<keyword evidence="3 6" id="KW-1133">Transmembrane helix</keyword>
<dbReference type="NCBIfam" id="TIGR00815">
    <property type="entry name" value="sulP"/>
    <property type="match status" value="1"/>
</dbReference>
<dbReference type="GO" id="GO:0016020">
    <property type="term" value="C:membrane"/>
    <property type="evidence" value="ECO:0007669"/>
    <property type="project" value="UniProtKB-SubCell"/>
</dbReference>
<feature type="compositionally biased region" description="Polar residues" evidence="5">
    <location>
        <begin position="782"/>
        <end position="795"/>
    </location>
</feature>
<dbReference type="CDD" id="cd07042">
    <property type="entry name" value="STAS_SulP_like_sulfate_transporter"/>
    <property type="match status" value="1"/>
</dbReference>
<evidence type="ECO:0000256" key="2">
    <source>
        <dbReference type="ARBA" id="ARBA00022692"/>
    </source>
</evidence>
<keyword evidence="9" id="KW-1185">Reference proteome</keyword>
<dbReference type="Pfam" id="PF00916">
    <property type="entry name" value="Sulfate_transp"/>
    <property type="match status" value="1"/>
</dbReference>
<dbReference type="SUPFAM" id="SSF52091">
    <property type="entry name" value="SpoIIaa-like"/>
    <property type="match status" value="1"/>
</dbReference>
<dbReference type="AlphaFoldDB" id="A0AAE1DS06"/>
<evidence type="ECO:0000256" key="1">
    <source>
        <dbReference type="ARBA" id="ARBA00004141"/>
    </source>
</evidence>
<evidence type="ECO:0000259" key="7">
    <source>
        <dbReference type="PROSITE" id="PS50801"/>
    </source>
</evidence>
<feature type="transmembrane region" description="Helical" evidence="6">
    <location>
        <begin position="434"/>
        <end position="467"/>
    </location>
</feature>
<dbReference type="InterPro" id="IPR036513">
    <property type="entry name" value="STAS_dom_sf"/>
</dbReference>
<dbReference type="InterPro" id="IPR001902">
    <property type="entry name" value="SLC26A/SulP_fam"/>
</dbReference>
<evidence type="ECO:0000256" key="5">
    <source>
        <dbReference type="SAM" id="MobiDB-lite"/>
    </source>
</evidence>
<accession>A0AAE1DS06</accession>
<comment type="subcellular location">
    <subcellularLocation>
        <location evidence="1">Membrane</location>
        <topology evidence="1">Multi-pass membrane protein</topology>
    </subcellularLocation>
</comment>
<feature type="transmembrane region" description="Helical" evidence="6">
    <location>
        <begin position="307"/>
        <end position="326"/>
    </location>
</feature>
<feature type="transmembrane region" description="Helical" evidence="6">
    <location>
        <begin position="394"/>
        <end position="414"/>
    </location>
</feature>
<feature type="transmembrane region" description="Helical" evidence="6">
    <location>
        <begin position="194"/>
        <end position="216"/>
    </location>
</feature>
<evidence type="ECO:0000256" key="6">
    <source>
        <dbReference type="SAM" id="Phobius"/>
    </source>
</evidence>
<sequence>MDGGEAGEDEAFVEDMVVIERPIYTQSDFDEGFEGGKRPERNVRTWAQGKAKKCECSCPCVGRFIRQFLPFLGILSEYNIRTDLVADIIAGLTVGIMHIPQGMAYGQLSTLPPVFGLYVSFFPVILYFFLGTSKHVSIGTFAVVSLMVGSAVDKGLRSHGLVPRTWNETVTEGGKTFEKTLDNSAELLDMKLKYAMAVTFAVGVLQFLLGMLRLGFLTVYLSDPLISGFTTGAACHVFTSQVKHIFGISMGRYSGPFKLIYSYRDVFMNLPETNAVTFIASLLCMLLLFVVKEYINNNPKIKPKLKMPVPIELIVVVLGTLISYFVKLEKKYDVKIVGDIPIGIPPPNLYAFTYLNEVIADAIAIGIVAFAISVSMAKIFANKHDYTVDSNQELLAYGACNIFSSFFSSFVSAVSLSRSLVQENVGSKTQVTGLVSSCLVVVVLLVVGPYFETLPNCVLASIILVALKGMFKQFLELKNLWKISVIDFAVWLVTFSATALLDVDFGLLVGVVFGLLTVIIRSQRPYSCILGQVPGTDIYKDISVYKVAEETPNIKIFRFDSALFFANTEFFKSSLYKLTVNPNDLKEKVKKLNKRKKKEEKGQLNIQVDAPDTLKPETTSNGGKEVQNGNTQGVVLADTNVDTDAASSNGTRDTQNLTDIQYIILDCSTISYVDSMGVKVLRQVISELKAFNITVYLAQCKSSVREMFESTGFYNTGPRHYMFITIHDAVVSAQLNQWSISVENENAEATNENNSAPPADGGNENNGVEDGQTSRDAAVSLDSASPPDNTNTKVPDQSETKQKDSSDMKSPDDNDLERTEV</sequence>
<reference evidence="8" key="1">
    <citation type="journal article" date="2023" name="G3 (Bethesda)">
        <title>A reference genome for the long-term kleptoplast-retaining sea slug Elysia crispata morphotype clarki.</title>
        <authorList>
            <person name="Eastman K.E."/>
            <person name="Pendleton A.L."/>
            <person name="Shaikh M.A."/>
            <person name="Suttiyut T."/>
            <person name="Ogas R."/>
            <person name="Tomko P."/>
            <person name="Gavelis G."/>
            <person name="Widhalm J.R."/>
            <person name="Wisecaver J.H."/>
        </authorList>
    </citation>
    <scope>NUCLEOTIDE SEQUENCE</scope>
    <source>
        <strain evidence="8">ECLA1</strain>
    </source>
</reference>
<organism evidence="8 9">
    <name type="scientific">Elysia crispata</name>
    <name type="common">lettuce slug</name>
    <dbReference type="NCBI Taxonomy" id="231223"/>
    <lineage>
        <taxon>Eukaryota</taxon>
        <taxon>Metazoa</taxon>
        <taxon>Spiralia</taxon>
        <taxon>Lophotrochozoa</taxon>
        <taxon>Mollusca</taxon>
        <taxon>Gastropoda</taxon>
        <taxon>Heterobranchia</taxon>
        <taxon>Euthyneura</taxon>
        <taxon>Panpulmonata</taxon>
        <taxon>Sacoglossa</taxon>
        <taxon>Placobranchoidea</taxon>
        <taxon>Plakobranchidae</taxon>
        <taxon>Elysia</taxon>
    </lineage>
</organism>
<dbReference type="Proteomes" id="UP001283361">
    <property type="component" value="Unassembled WGS sequence"/>
</dbReference>
<feature type="compositionally biased region" description="Basic and acidic residues" evidence="5">
    <location>
        <begin position="796"/>
        <end position="821"/>
    </location>
</feature>
<feature type="compositionally biased region" description="Low complexity" evidence="5">
    <location>
        <begin position="746"/>
        <end position="771"/>
    </location>
</feature>
<feature type="compositionally biased region" description="Polar residues" evidence="5">
    <location>
        <begin position="616"/>
        <end position="629"/>
    </location>
</feature>
<gene>
    <name evidence="8" type="ORF">RRG08_050699</name>
</gene>